<reference evidence="10" key="1">
    <citation type="submission" date="2022-07" db="EMBL/GenBank/DDBJ databases">
        <title>Genome analysis of Parmales, a sister group of diatoms, reveals the evolutionary specialization of diatoms from phago-mixotrophs to photoautotrophs.</title>
        <authorList>
            <person name="Ban H."/>
            <person name="Sato S."/>
            <person name="Yoshikawa S."/>
            <person name="Kazumasa Y."/>
            <person name="Nakamura Y."/>
            <person name="Ichinomiya M."/>
            <person name="Saitoh K."/>
            <person name="Sato N."/>
            <person name="Blanc-Mathieu R."/>
            <person name="Endo H."/>
            <person name="Kuwata A."/>
            <person name="Ogata H."/>
        </authorList>
    </citation>
    <scope>NUCLEOTIDE SEQUENCE</scope>
</reference>
<feature type="non-terminal residue" evidence="10">
    <location>
        <position position="151"/>
    </location>
</feature>
<keyword evidence="5" id="KW-0560">Oxidoreductase</keyword>
<evidence type="ECO:0000256" key="5">
    <source>
        <dbReference type="ARBA" id="ARBA00023002"/>
    </source>
</evidence>
<keyword evidence="8" id="KW-1015">Disulfide bond</keyword>
<keyword evidence="1" id="KW-0004">4Fe-4S</keyword>
<accession>A0A9W7A5W9</accession>
<keyword evidence="2" id="KW-0819">tRNA processing</keyword>
<sequence>MSSLALSYDADESKMPPHVLLAHKSYATTSSKEPSSIPPPTTGHKVLLHSCCAPCSGAMVWEMSRMGLDITVFFYNPNIHPRREYLIRLEENRRFCEELKIPFVDAEYDKDVWFEKAKGMEGDAERGNRCTMCFDMRMDQTALYAKEHGFN</sequence>
<name>A0A9W7A5W9_9STRA</name>
<evidence type="ECO:0008006" key="12">
    <source>
        <dbReference type="Google" id="ProtNLM"/>
    </source>
</evidence>
<dbReference type="Gene3D" id="3.40.50.620">
    <property type="entry name" value="HUPs"/>
    <property type="match status" value="1"/>
</dbReference>
<dbReference type="Pfam" id="PF02677">
    <property type="entry name" value="QueH"/>
    <property type="match status" value="1"/>
</dbReference>
<evidence type="ECO:0000256" key="4">
    <source>
        <dbReference type="ARBA" id="ARBA00022785"/>
    </source>
</evidence>
<evidence type="ECO:0000256" key="7">
    <source>
        <dbReference type="ARBA" id="ARBA00023014"/>
    </source>
</evidence>
<dbReference type="GO" id="GO:0046872">
    <property type="term" value="F:metal ion binding"/>
    <property type="evidence" value="ECO:0007669"/>
    <property type="project" value="UniProtKB-KW"/>
</dbReference>
<keyword evidence="11" id="KW-1185">Reference proteome</keyword>
<comment type="caution">
    <text evidence="10">The sequence shown here is derived from an EMBL/GenBank/DDBJ whole genome shotgun (WGS) entry which is preliminary data.</text>
</comment>
<evidence type="ECO:0000313" key="10">
    <source>
        <dbReference type="EMBL" id="GMH63233.1"/>
    </source>
</evidence>
<dbReference type="PANTHER" id="PTHR36701:SF1">
    <property type="entry name" value="EPOXYQUEUOSINE REDUCTASE QUEH"/>
    <property type="match status" value="1"/>
</dbReference>
<dbReference type="Proteomes" id="UP001165082">
    <property type="component" value="Unassembled WGS sequence"/>
</dbReference>
<dbReference type="SUPFAM" id="SSF52402">
    <property type="entry name" value="Adenine nucleotide alpha hydrolases-like"/>
    <property type="match status" value="1"/>
</dbReference>
<keyword evidence="9" id="KW-0676">Redox-active center</keyword>
<evidence type="ECO:0000256" key="9">
    <source>
        <dbReference type="ARBA" id="ARBA00023284"/>
    </source>
</evidence>
<dbReference type="PANTHER" id="PTHR36701">
    <property type="entry name" value="EPOXYQUEUOSINE REDUCTASE QUEH"/>
    <property type="match status" value="1"/>
</dbReference>
<dbReference type="OrthoDB" id="1448at2759"/>
<organism evidence="10 11">
    <name type="scientific">Triparma retinervis</name>
    <dbReference type="NCBI Taxonomy" id="2557542"/>
    <lineage>
        <taxon>Eukaryota</taxon>
        <taxon>Sar</taxon>
        <taxon>Stramenopiles</taxon>
        <taxon>Ochrophyta</taxon>
        <taxon>Bolidophyceae</taxon>
        <taxon>Parmales</taxon>
        <taxon>Triparmaceae</taxon>
        <taxon>Triparma</taxon>
    </lineage>
</organism>
<dbReference type="AlphaFoldDB" id="A0A9W7A5W9"/>
<dbReference type="EMBL" id="BRXZ01001130">
    <property type="protein sequence ID" value="GMH63233.1"/>
    <property type="molecule type" value="Genomic_DNA"/>
</dbReference>
<keyword evidence="7" id="KW-0411">Iron-sulfur</keyword>
<keyword evidence="6" id="KW-0408">Iron</keyword>
<proteinExistence type="predicted"/>
<evidence type="ECO:0000256" key="8">
    <source>
        <dbReference type="ARBA" id="ARBA00023157"/>
    </source>
</evidence>
<gene>
    <name evidence="10" type="ORF">TrRE_jg10593</name>
</gene>
<evidence type="ECO:0000256" key="6">
    <source>
        <dbReference type="ARBA" id="ARBA00023004"/>
    </source>
</evidence>
<dbReference type="GO" id="GO:0008616">
    <property type="term" value="P:tRNA queuosine(34) biosynthetic process"/>
    <property type="evidence" value="ECO:0007669"/>
    <property type="project" value="UniProtKB-KW"/>
</dbReference>
<dbReference type="InterPro" id="IPR003828">
    <property type="entry name" value="QueH"/>
</dbReference>
<protein>
    <recommendedName>
        <fullName evidence="12">Epoxyqueuosine reductase QueH</fullName>
    </recommendedName>
</protein>
<dbReference type="InterPro" id="IPR014729">
    <property type="entry name" value="Rossmann-like_a/b/a_fold"/>
</dbReference>
<evidence type="ECO:0000256" key="2">
    <source>
        <dbReference type="ARBA" id="ARBA00022694"/>
    </source>
</evidence>
<dbReference type="GO" id="GO:0016491">
    <property type="term" value="F:oxidoreductase activity"/>
    <property type="evidence" value="ECO:0007669"/>
    <property type="project" value="UniProtKB-KW"/>
</dbReference>
<evidence type="ECO:0000256" key="1">
    <source>
        <dbReference type="ARBA" id="ARBA00022485"/>
    </source>
</evidence>
<dbReference type="GO" id="GO:0051539">
    <property type="term" value="F:4 iron, 4 sulfur cluster binding"/>
    <property type="evidence" value="ECO:0007669"/>
    <property type="project" value="UniProtKB-KW"/>
</dbReference>
<keyword evidence="3" id="KW-0479">Metal-binding</keyword>
<evidence type="ECO:0000313" key="11">
    <source>
        <dbReference type="Proteomes" id="UP001165082"/>
    </source>
</evidence>
<keyword evidence="4" id="KW-0671">Queuosine biosynthesis</keyword>
<evidence type="ECO:0000256" key="3">
    <source>
        <dbReference type="ARBA" id="ARBA00022723"/>
    </source>
</evidence>